<dbReference type="Proteomes" id="UP000647860">
    <property type="component" value="Unassembled WGS sequence"/>
</dbReference>
<name>A0ABQ4IEL5_9ACTN</name>
<dbReference type="SUPFAM" id="SSF51161">
    <property type="entry name" value="Trimeric LpxA-like enzymes"/>
    <property type="match status" value="1"/>
</dbReference>
<organism evidence="4 5">
    <name type="scientific">Micromonospora gifhornensis</name>
    <dbReference type="NCBI Taxonomy" id="84594"/>
    <lineage>
        <taxon>Bacteria</taxon>
        <taxon>Bacillati</taxon>
        <taxon>Actinomycetota</taxon>
        <taxon>Actinomycetes</taxon>
        <taxon>Micromonosporales</taxon>
        <taxon>Micromonosporaceae</taxon>
        <taxon>Micromonospora</taxon>
    </lineage>
</organism>
<evidence type="ECO:0000259" key="3">
    <source>
        <dbReference type="Pfam" id="PF17836"/>
    </source>
</evidence>
<dbReference type="Pfam" id="PF17836">
    <property type="entry name" value="PglD_N"/>
    <property type="match status" value="1"/>
</dbReference>
<dbReference type="EMBL" id="BOPA01000020">
    <property type="protein sequence ID" value="GIJ16334.1"/>
    <property type="molecule type" value="Genomic_DNA"/>
</dbReference>
<protein>
    <submittedName>
        <fullName evidence="4">Acetyltransferase</fullName>
    </submittedName>
</protein>
<keyword evidence="5" id="KW-1185">Reference proteome</keyword>
<sequence>MQVRRDQETTPAQAGLDLVIVGCGGHGREIAQLVAAVNEAAGRAVWRPVGFVDDAPSDVNRKRAEATGLPYLGTLAVLGQLPPQTHLTLALGDPRVRRTVAARVDSFGLPVASLVHPDATVGADLVCAEGLVVFAGARITTNVTAGRHLHVNQNATLAHDCVVGDHVSLHPLAAVSGDCRLDTAALIGAGAVVLPKLRVGAGAIVGAGACVVRDVPPDTVVKGVPAR</sequence>
<feature type="domain" description="PglD N-terminal" evidence="3">
    <location>
        <begin position="17"/>
        <end position="103"/>
    </location>
</feature>
<dbReference type="InterPro" id="IPR018357">
    <property type="entry name" value="Hexapep_transf_CS"/>
</dbReference>
<keyword evidence="1" id="KW-0808">Transferase</keyword>
<dbReference type="PANTHER" id="PTHR43300:SF7">
    <property type="entry name" value="UDP-N-ACETYLBACILLOSAMINE N-ACETYLTRANSFERASE"/>
    <property type="match status" value="1"/>
</dbReference>
<dbReference type="InterPro" id="IPR050179">
    <property type="entry name" value="Trans_hexapeptide_repeat"/>
</dbReference>
<dbReference type="RefSeq" id="WP_102656982.1">
    <property type="nucleotide sequence ID" value="NZ_BAAAGZ010000010.1"/>
</dbReference>
<dbReference type="CDD" id="cd03360">
    <property type="entry name" value="LbH_AT_putative"/>
    <property type="match status" value="1"/>
</dbReference>
<accession>A0ABQ4IEL5</accession>
<dbReference type="Gene3D" id="3.40.50.20">
    <property type="match status" value="1"/>
</dbReference>
<evidence type="ECO:0000256" key="1">
    <source>
        <dbReference type="ARBA" id="ARBA00022679"/>
    </source>
</evidence>
<keyword evidence="2" id="KW-0677">Repeat</keyword>
<comment type="caution">
    <text evidence="4">The sequence shown here is derived from an EMBL/GenBank/DDBJ whole genome shotgun (WGS) entry which is preliminary data.</text>
</comment>
<proteinExistence type="predicted"/>
<reference evidence="4 5" key="1">
    <citation type="submission" date="2021-01" db="EMBL/GenBank/DDBJ databases">
        <title>Whole genome shotgun sequence of Verrucosispora gifhornensis NBRC 16317.</title>
        <authorList>
            <person name="Komaki H."/>
            <person name="Tamura T."/>
        </authorList>
    </citation>
    <scope>NUCLEOTIDE SEQUENCE [LARGE SCALE GENOMIC DNA]</scope>
    <source>
        <strain evidence="4 5">NBRC 16317</strain>
    </source>
</reference>
<evidence type="ECO:0000313" key="4">
    <source>
        <dbReference type="EMBL" id="GIJ16334.1"/>
    </source>
</evidence>
<dbReference type="Gene3D" id="2.160.10.10">
    <property type="entry name" value="Hexapeptide repeat proteins"/>
    <property type="match status" value="1"/>
</dbReference>
<dbReference type="PANTHER" id="PTHR43300">
    <property type="entry name" value="ACETYLTRANSFERASE"/>
    <property type="match status" value="1"/>
</dbReference>
<dbReference type="NCBIfam" id="TIGR03570">
    <property type="entry name" value="NeuD_NnaD"/>
    <property type="match status" value="1"/>
</dbReference>
<dbReference type="InterPro" id="IPR041561">
    <property type="entry name" value="PglD_N"/>
</dbReference>
<evidence type="ECO:0000313" key="5">
    <source>
        <dbReference type="Proteomes" id="UP000647860"/>
    </source>
</evidence>
<dbReference type="PROSITE" id="PS00101">
    <property type="entry name" value="HEXAPEP_TRANSFERASES"/>
    <property type="match status" value="1"/>
</dbReference>
<dbReference type="InterPro" id="IPR011004">
    <property type="entry name" value="Trimer_LpxA-like_sf"/>
</dbReference>
<evidence type="ECO:0000256" key="2">
    <source>
        <dbReference type="ARBA" id="ARBA00022737"/>
    </source>
</evidence>
<dbReference type="InterPro" id="IPR020019">
    <property type="entry name" value="AcTrfase_PglD-like"/>
</dbReference>
<gene>
    <name evidence="4" type="ORF">Vgi01_30180</name>
</gene>